<gene>
    <name evidence="3" type="ORF">CUS_4755</name>
</gene>
<evidence type="ECO:0000313" key="3">
    <source>
        <dbReference type="EMBL" id="EGC04467.1"/>
    </source>
</evidence>
<dbReference type="eggNOG" id="COG4118">
    <property type="taxonomic scope" value="Bacteria"/>
</dbReference>
<reference evidence="3 4" key="1">
    <citation type="submission" date="2011-02" db="EMBL/GenBank/DDBJ databases">
        <authorList>
            <person name="Nelson K.E."/>
            <person name="Sutton G."/>
            <person name="Torralba M."/>
            <person name="Durkin S."/>
            <person name="Harkins D."/>
            <person name="Montgomery R."/>
            <person name="Ziemer C."/>
            <person name="Klaassens E."/>
            <person name="Ocuiv P."/>
            <person name="Morrison M."/>
        </authorList>
    </citation>
    <scope>NUCLEOTIDE SEQUENCE [LARGE SCALE GENOMIC DNA]</scope>
    <source>
        <strain evidence="3 4">8</strain>
    </source>
</reference>
<dbReference type="AlphaFoldDB" id="E9S8C9"/>
<dbReference type="InterPro" id="IPR036165">
    <property type="entry name" value="YefM-like_sf"/>
</dbReference>
<dbReference type="EMBL" id="ADKM02000021">
    <property type="protein sequence ID" value="EGC04467.1"/>
    <property type="molecule type" value="Genomic_DNA"/>
</dbReference>
<accession>E9S8C9</accession>
<dbReference type="SUPFAM" id="SSF143120">
    <property type="entry name" value="YefM-like"/>
    <property type="match status" value="1"/>
</dbReference>
<dbReference type="Pfam" id="PF02604">
    <property type="entry name" value="PhdYeFM_antitox"/>
    <property type="match status" value="1"/>
</dbReference>
<dbReference type="STRING" id="246199.CUS_4755"/>
<comment type="function">
    <text evidence="2">Antitoxin component of a type II toxin-antitoxin (TA) system.</text>
</comment>
<proteinExistence type="inferred from homology"/>
<comment type="caution">
    <text evidence="3">The sequence shown here is derived from an EMBL/GenBank/DDBJ whole genome shotgun (WGS) entry which is preliminary data.</text>
</comment>
<evidence type="ECO:0000256" key="2">
    <source>
        <dbReference type="RuleBase" id="RU362080"/>
    </source>
</evidence>
<name>E9S8C9_RUMAL</name>
<dbReference type="NCBIfam" id="TIGR01552">
    <property type="entry name" value="phd_fam"/>
    <property type="match status" value="1"/>
</dbReference>
<sequence length="76" mass="8527">MMIATATDMQLNFSKYLQAVQQGDEVVILKNGKEVARLISYDASVSFLTDSLTGILQNDYEDKAIRAERTDHEDLS</sequence>
<organism evidence="3 4">
    <name type="scientific">Ruminococcus albus 8</name>
    <dbReference type="NCBI Taxonomy" id="246199"/>
    <lineage>
        <taxon>Bacteria</taxon>
        <taxon>Bacillati</taxon>
        <taxon>Bacillota</taxon>
        <taxon>Clostridia</taxon>
        <taxon>Eubacteriales</taxon>
        <taxon>Oscillospiraceae</taxon>
        <taxon>Ruminococcus</taxon>
    </lineage>
</organism>
<dbReference type="OrthoDB" id="9808428at2"/>
<dbReference type="Proteomes" id="UP000004259">
    <property type="component" value="Unassembled WGS sequence"/>
</dbReference>
<keyword evidence="4" id="KW-1185">Reference proteome</keyword>
<evidence type="ECO:0000313" key="4">
    <source>
        <dbReference type="Proteomes" id="UP000004259"/>
    </source>
</evidence>
<protein>
    <recommendedName>
        <fullName evidence="2">Antitoxin</fullName>
    </recommendedName>
</protein>
<dbReference type="Gene3D" id="3.40.1620.10">
    <property type="entry name" value="YefM-like domain"/>
    <property type="match status" value="1"/>
</dbReference>
<comment type="similarity">
    <text evidence="1 2">Belongs to the phD/YefM antitoxin family.</text>
</comment>
<evidence type="ECO:0000256" key="1">
    <source>
        <dbReference type="ARBA" id="ARBA00009981"/>
    </source>
</evidence>
<dbReference type="RefSeq" id="WP_002847215.1">
    <property type="nucleotide sequence ID" value="NZ_ADKM02000021.1"/>
</dbReference>
<dbReference type="InterPro" id="IPR006442">
    <property type="entry name" value="Antitoxin_Phd/YefM"/>
</dbReference>